<feature type="region of interest" description="Disordered" evidence="19">
    <location>
        <begin position="239"/>
        <end position="264"/>
    </location>
</feature>
<evidence type="ECO:0000256" key="17">
    <source>
        <dbReference type="ARBA" id="ARBA00038341"/>
    </source>
</evidence>
<evidence type="ECO:0000313" key="22">
    <source>
        <dbReference type="EMBL" id="CAH2060051.1"/>
    </source>
</evidence>
<comment type="similarity">
    <text evidence="18">Belongs to the WRKY group I family.</text>
</comment>
<keyword evidence="8" id="KW-0862">Zinc</keyword>
<feature type="compositionally biased region" description="Basic and acidic residues" evidence="19">
    <location>
        <begin position="152"/>
        <end position="165"/>
    </location>
</feature>
<evidence type="ECO:0000256" key="18">
    <source>
        <dbReference type="ARBA" id="ARBA00061157"/>
    </source>
</evidence>
<evidence type="ECO:0000256" key="14">
    <source>
        <dbReference type="ARBA" id="ARBA00023136"/>
    </source>
</evidence>
<dbReference type="Proteomes" id="UP000836841">
    <property type="component" value="Chromosome 4"/>
</dbReference>
<feature type="transmembrane region" description="Helical" evidence="20">
    <location>
        <begin position="810"/>
        <end position="832"/>
    </location>
</feature>
<evidence type="ECO:0000256" key="10">
    <source>
        <dbReference type="ARBA" id="ARBA00022989"/>
    </source>
</evidence>
<dbReference type="GO" id="GO:1902600">
    <property type="term" value="P:proton transmembrane transport"/>
    <property type="evidence" value="ECO:0007669"/>
    <property type="project" value="InterPro"/>
</dbReference>
<dbReference type="GO" id="GO:0046872">
    <property type="term" value="F:metal ion binding"/>
    <property type="evidence" value="ECO:0007669"/>
    <property type="project" value="UniProtKB-KW"/>
</dbReference>
<keyword evidence="7" id="KW-0677">Repeat</keyword>
<dbReference type="InterPro" id="IPR036576">
    <property type="entry name" value="WRKY_dom_sf"/>
</dbReference>
<feature type="domain" description="WRKY" evidence="21">
    <location>
        <begin position="343"/>
        <end position="408"/>
    </location>
</feature>
<sequence>MALQILFCSESLKKLSPFIQTMSSTSFTDLLASSGVDCYEQDEDFRVSGSVSLYQSDSYYPERTGSGLPKFKTAQPPPLPISQSPHFAFSDLLDSPLLLSSSHSLISPTTGAFPYQGFNGTNNHSDFPWKLQPQSQPSNASSALQEPYRAQDLQKKQDPVPREVSAHSFGSNRQIKVPSYMVTRNSKDGYGWRKYGQKQVKKSENPRSYFKCTYPNCVSKKIVETASDGQITEIIYKGGHNHPKPEFTKRPSGATSSTSANARRMFNPSSVVSETHDQSENSSISFDYSDLEQKSFKSEYGEVDEEEEHPEIKRLKREGEDEGMSVEVSRGVKEPRVVVQTISDIDVLIDGFRWRKYGQKVVKGNTNPRSYYKCTYQGCGVRKQVERSAEDERAVLTTYEGRHNHDIPTAVVFTKKTMDLTTLGRYETNSSHWGEVHGPFMMEELVCQKQNMLTSKGIFMNANPFKYAMPLLMVQMSVIIITSRLIFRLLQPFKQGMISAQVLAGILLGPSLLGHNVTYMEMFLPAGGKIILQTLSNIGFIIHLFILGLKIDASIIKKAGSKAILIGTASYAFPFSLGNLTVFFFNKTMGLPNDVVRCVSSVISLSSMTSFPVTTTVLAELNILNSELGRLATNCSMVCEACSWFVALAFNLYTRERTMSSVYGILMIAGLLGIITGVFRHFIIWLTKRKSKSMNNKDVVPFFPILLVLSISSLSSEALGVHAAFGAFWLGVSLPDGPPLGTELAMKLDMIASNMLLPCFMAISGLQTNFFAITESHEHHVMLIEIILLITYGCKFLGTAAASAYCQTQIGDALCLAFLMCCQGIIEVYTTVVWKDAQVVDTECFNLVIITILMVTGVSRFLVVYLYDPSKRYKSKSKRTILNTRQRNLQLRLLLSVYNVENVPSMVNLLEATYPTRFNPISFFTLHLVELKGRAHAVLTPHHQMNNLDPNTAQSTRIVTAFQRFEQKFQNTLMAQHFTAASPFSSINNDVCTLALDKKATLIVLPFHKQYAIDGTVGLVHGAVRNINLNVLEAAPCSVAIFIDRGECEGRRSVLMTSTWQNVAVLFIGGRDDAEALALCMRMAENPELNVTMIHFRHKNSLQDEDYSAMAEYNLINDFKSHAANKGKVHYVEEIVRDGVETTQAISSLGEAYDMVLVGRDHDLESSVLYGLTDWSECPELGVIGDMLTSPDFHFSVLVVHQQQGDADALDIDDSYKLPVDHQKTGDTKIQPRFSAEEGFTTIDLEKS</sequence>
<feature type="transmembrane region" description="Helical" evidence="20">
    <location>
        <begin position="844"/>
        <end position="867"/>
    </location>
</feature>
<dbReference type="InterPro" id="IPR003657">
    <property type="entry name" value="WRKY_dom"/>
</dbReference>
<dbReference type="EMBL" id="OU466860">
    <property type="protein sequence ID" value="CAH2060051.1"/>
    <property type="molecule type" value="Genomic_DNA"/>
</dbReference>
<evidence type="ECO:0000256" key="5">
    <source>
        <dbReference type="ARBA" id="ARBA00022692"/>
    </source>
</evidence>
<feature type="transmembrane region" description="Helical" evidence="20">
    <location>
        <begin position="563"/>
        <end position="585"/>
    </location>
</feature>
<keyword evidence="6" id="KW-0479">Metal-binding</keyword>
<evidence type="ECO:0000256" key="3">
    <source>
        <dbReference type="ARBA" id="ARBA00022448"/>
    </source>
</evidence>
<dbReference type="Gene3D" id="3.40.50.12370">
    <property type="match status" value="1"/>
</dbReference>
<evidence type="ECO:0000256" key="11">
    <source>
        <dbReference type="ARBA" id="ARBA00023015"/>
    </source>
</evidence>
<feature type="region of interest" description="Disordered" evidence="19">
    <location>
        <begin position="124"/>
        <end position="171"/>
    </location>
</feature>
<dbReference type="GO" id="GO:0005634">
    <property type="term" value="C:nucleus"/>
    <property type="evidence" value="ECO:0007669"/>
    <property type="project" value="UniProtKB-SubCell"/>
</dbReference>
<evidence type="ECO:0000256" key="13">
    <source>
        <dbReference type="ARBA" id="ARBA00023125"/>
    </source>
</evidence>
<evidence type="ECO:0000256" key="4">
    <source>
        <dbReference type="ARBA" id="ARBA00022538"/>
    </source>
</evidence>
<dbReference type="FunFam" id="1.20.1530.20:FF:000042">
    <property type="entry name" value="Cation/H(+) antiporter 14"/>
    <property type="match status" value="1"/>
</dbReference>
<evidence type="ECO:0000256" key="8">
    <source>
        <dbReference type="ARBA" id="ARBA00022833"/>
    </source>
</evidence>
<feature type="compositionally biased region" description="Polar residues" evidence="19">
    <location>
        <begin position="253"/>
        <end position="264"/>
    </location>
</feature>
<dbReference type="GO" id="GO:0015297">
    <property type="term" value="F:antiporter activity"/>
    <property type="evidence" value="ECO:0007669"/>
    <property type="project" value="InterPro"/>
</dbReference>
<keyword evidence="10 20" id="KW-1133">Transmembrane helix</keyword>
<evidence type="ECO:0000256" key="20">
    <source>
        <dbReference type="SAM" id="Phobius"/>
    </source>
</evidence>
<evidence type="ECO:0000256" key="12">
    <source>
        <dbReference type="ARBA" id="ARBA00023065"/>
    </source>
</evidence>
<dbReference type="InterPro" id="IPR057291">
    <property type="entry name" value="CHX17_2nd"/>
</dbReference>
<dbReference type="Gene3D" id="1.20.1530.20">
    <property type="match status" value="1"/>
</dbReference>
<keyword evidence="13" id="KW-0238">DNA-binding</keyword>
<dbReference type="GO" id="GO:0012505">
    <property type="term" value="C:endomembrane system"/>
    <property type="evidence" value="ECO:0007669"/>
    <property type="project" value="TreeGrafter"/>
</dbReference>
<dbReference type="AlphaFoldDB" id="A0AAU9SBB5"/>
<evidence type="ECO:0000256" key="6">
    <source>
        <dbReference type="ARBA" id="ARBA00022723"/>
    </source>
</evidence>
<dbReference type="InterPro" id="IPR050794">
    <property type="entry name" value="CPA2_transporter"/>
</dbReference>
<protein>
    <recommendedName>
        <fullName evidence="21">WRKY domain-containing protein</fullName>
    </recommendedName>
</protein>
<feature type="domain" description="WRKY" evidence="21">
    <location>
        <begin position="188"/>
        <end position="245"/>
    </location>
</feature>
<dbReference type="GO" id="GO:0043565">
    <property type="term" value="F:sequence-specific DNA binding"/>
    <property type="evidence" value="ECO:0007669"/>
    <property type="project" value="InterPro"/>
</dbReference>
<dbReference type="Pfam" id="PF00999">
    <property type="entry name" value="Na_H_Exchanger"/>
    <property type="match status" value="1"/>
</dbReference>
<proteinExistence type="inferred from homology"/>
<dbReference type="Pfam" id="PF23259">
    <property type="entry name" value="CHX17_C"/>
    <property type="match status" value="1"/>
</dbReference>
<keyword evidence="5 20" id="KW-0812">Transmembrane</keyword>
<feature type="transmembrane region" description="Helical" evidence="20">
    <location>
        <begin position="662"/>
        <end position="687"/>
    </location>
</feature>
<dbReference type="GO" id="GO:0006813">
    <property type="term" value="P:potassium ion transport"/>
    <property type="evidence" value="ECO:0007669"/>
    <property type="project" value="UniProtKB-KW"/>
</dbReference>
<evidence type="ECO:0000259" key="21">
    <source>
        <dbReference type="PROSITE" id="PS50811"/>
    </source>
</evidence>
<dbReference type="FunFam" id="2.20.25.80:FF:000003">
    <property type="entry name" value="WRKY transcription factor 57"/>
    <property type="match status" value="1"/>
</dbReference>
<dbReference type="FunFam" id="2.20.25.80:FF:000006">
    <property type="entry name" value="WRKY transcription factor"/>
    <property type="match status" value="1"/>
</dbReference>
<dbReference type="SMART" id="SM00774">
    <property type="entry name" value="WRKY"/>
    <property type="match status" value="2"/>
</dbReference>
<keyword evidence="23" id="KW-1185">Reference proteome</keyword>
<evidence type="ECO:0000256" key="15">
    <source>
        <dbReference type="ARBA" id="ARBA00023163"/>
    </source>
</evidence>
<dbReference type="SUPFAM" id="SSF118290">
    <property type="entry name" value="WRKY DNA-binding domain"/>
    <property type="match status" value="2"/>
</dbReference>
<evidence type="ECO:0000256" key="2">
    <source>
        <dbReference type="ARBA" id="ARBA00004141"/>
    </source>
</evidence>
<feature type="transmembrane region" description="Helical" evidence="20">
    <location>
        <begin position="750"/>
        <end position="771"/>
    </location>
</feature>
<feature type="transmembrane region" description="Helical" evidence="20">
    <location>
        <begin position="467"/>
        <end position="487"/>
    </location>
</feature>
<evidence type="ECO:0000256" key="19">
    <source>
        <dbReference type="SAM" id="MobiDB-lite"/>
    </source>
</evidence>
<feature type="transmembrane region" description="Helical" evidence="20">
    <location>
        <begin position="783"/>
        <end position="804"/>
    </location>
</feature>
<dbReference type="InterPro" id="IPR038770">
    <property type="entry name" value="Na+/solute_symporter_sf"/>
</dbReference>
<dbReference type="GO" id="GO:0006885">
    <property type="term" value="P:regulation of pH"/>
    <property type="evidence" value="ECO:0007669"/>
    <property type="project" value="TreeGrafter"/>
</dbReference>
<dbReference type="Pfam" id="PF03106">
    <property type="entry name" value="WRKY"/>
    <property type="match status" value="2"/>
</dbReference>
<comment type="similarity">
    <text evidence="17">Belongs to the monovalent cation:proton antiporter 2 (CPA2) transporter (TC 2.A.37) family. CHX (TC 2.A.37.4) subfamily.</text>
</comment>
<feature type="transmembrane region" description="Helical" evidence="20">
    <location>
        <begin position="499"/>
        <end position="518"/>
    </location>
</feature>
<keyword evidence="16" id="KW-0539">Nucleus</keyword>
<dbReference type="InterPro" id="IPR006153">
    <property type="entry name" value="Cation/H_exchanger_TM"/>
</dbReference>
<dbReference type="PANTHER" id="PTHR32468:SF119">
    <property type="entry name" value="CATION_H(+) SYMPORTER 13"/>
    <property type="match status" value="1"/>
</dbReference>
<keyword evidence="3" id="KW-0813">Transport</keyword>
<keyword evidence="9" id="KW-0630">Potassium</keyword>
<comment type="subcellular location">
    <subcellularLocation>
        <location evidence="2">Membrane</location>
        <topology evidence="2">Multi-pass membrane protein</topology>
    </subcellularLocation>
    <subcellularLocation>
        <location evidence="1">Nucleus</location>
    </subcellularLocation>
</comment>
<reference evidence="22 23" key="1">
    <citation type="submission" date="2022-03" db="EMBL/GenBank/DDBJ databases">
        <authorList>
            <person name="Nunn A."/>
            <person name="Chopra R."/>
            <person name="Nunn A."/>
            <person name="Contreras Garrido A."/>
        </authorList>
    </citation>
    <scope>NUCLEOTIDE SEQUENCE [LARGE SCALE GENOMIC DNA]</scope>
</reference>
<feature type="compositionally biased region" description="Low complexity" evidence="19">
    <location>
        <begin position="131"/>
        <end position="145"/>
    </location>
</feature>
<dbReference type="PROSITE" id="PS50811">
    <property type="entry name" value="WRKY"/>
    <property type="match status" value="2"/>
</dbReference>
<dbReference type="Pfam" id="PF23256">
    <property type="entry name" value="CHX17_2nd"/>
    <property type="match status" value="1"/>
</dbReference>
<evidence type="ECO:0000313" key="23">
    <source>
        <dbReference type="Proteomes" id="UP000836841"/>
    </source>
</evidence>
<keyword evidence="11" id="KW-0805">Transcription regulation</keyword>
<evidence type="ECO:0000256" key="7">
    <source>
        <dbReference type="ARBA" id="ARBA00022737"/>
    </source>
</evidence>
<evidence type="ECO:0000256" key="16">
    <source>
        <dbReference type="ARBA" id="ARBA00023242"/>
    </source>
</evidence>
<name>A0AAU9SBB5_THLAR</name>
<keyword evidence="14 20" id="KW-0472">Membrane</keyword>
<feature type="transmembrane region" description="Helical" evidence="20">
    <location>
        <begin position="530"/>
        <end position="551"/>
    </location>
</feature>
<evidence type="ECO:0000256" key="9">
    <source>
        <dbReference type="ARBA" id="ARBA00022958"/>
    </source>
</evidence>
<keyword evidence="12" id="KW-0406">Ion transport</keyword>
<dbReference type="GO" id="GO:0016020">
    <property type="term" value="C:membrane"/>
    <property type="evidence" value="ECO:0007669"/>
    <property type="project" value="UniProtKB-SubCell"/>
</dbReference>
<gene>
    <name evidence="22" type="ORF">TAV2_LOCUS12726</name>
</gene>
<dbReference type="InterPro" id="IPR057290">
    <property type="entry name" value="CHX17_C"/>
</dbReference>
<dbReference type="PANTHER" id="PTHR32468">
    <property type="entry name" value="CATION/H + ANTIPORTER"/>
    <property type="match status" value="1"/>
</dbReference>
<keyword evidence="15" id="KW-0804">Transcription</keyword>
<keyword evidence="4" id="KW-0633">Potassium transport</keyword>
<dbReference type="GO" id="GO:0003700">
    <property type="term" value="F:DNA-binding transcription factor activity"/>
    <property type="evidence" value="ECO:0007669"/>
    <property type="project" value="InterPro"/>
</dbReference>
<evidence type="ECO:0000256" key="1">
    <source>
        <dbReference type="ARBA" id="ARBA00004123"/>
    </source>
</evidence>
<accession>A0AAU9SBB5</accession>
<dbReference type="Gene3D" id="2.20.25.80">
    <property type="entry name" value="WRKY domain"/>
    <property type="match status" value="2"/>
</dbReference>
<feature type="transmembrane region" description="Helical" evidence="20">
    <location>
        <begin position="699"/>
        <end position="730"/>
    </location>
</feature>
<organism evidence="22 23">
    <name type="scientific">Thlaspi arvense</name>
    <name type="common">Field penny-cress</name>
    <dbReference type="NCBI Taxonomy" id="13288"/>
    <lineage>
        <taxon>Eukaryota</taxon>
        <taxon>Viridiplantae</taxon>
        <taxon>Streptophyta</taxon>
        <taxon>Embryophyta</taxon>
        <taxon>Tracheophyta</taxon>
        <taxon>Spermatophyta</taxon>
        <taxon>Magnoliopsida</taxon>
        <taxon>eudicotyledons</taxon>
        <taxon>Gunneridae</taxon>
        <taxon>Pentapetalae</taxon>
        <taxon>rosids</taxon>
        <taxon>malvids</taxon>
        <taxon>Brassicales</taxon>
        <taxon>Brassicaceae</taxon>
        <taxon>Thlaspideae</taxon>
        <taxon>Thlaspi</taxon>
    </lineage>
</organism>